<dbReference type="EMBL" id="JBHTMU010000034">
    <property type="protein sequence ID" value="MFD1343960.1"/>
    <property type="molecule type" value="Genomic_DNA"/>
</dbReference>
<dbReference type="NCBIfam" id="NF047864">
    <property type="entry name" value="CBU_0592_membra"/>
    <property type="match status" value="1"/>
</dbReference>
<evidence type="ECO:0000313" key="3">
    <source>
        <dbReference type="EMBL" id="MFD1343960.1"/>
    </source>
</evidence>
<feature type="transmembrane region" description="Helical" evidence="1">
    <location>
        <begin position="19"/>
        <end position="37"/>
    </location>
</feature>
<dbReference type="RefSeq" id="WP_386805355.1">
    <property type="nucleotide sequence ID" value="NZ_JBHTMU010000034.1"/>
</dbReference>
<dbReference type="InterPro" id="IPR018490">
    <property type="entry name" value="cNMP-bd_dom_sf"/>
</dbReference>
<dbReference type="SUPFAM" id="SSF51206">
    <property type="entry name" value="cAMP-binding domain-like"/>
    <property type="match status" value="1"/>
</dbReference>
<keyword evidence="4" id="KW-1185">Reference proteome</keyword>
<protein>
    <submittedName>
        <fullName evidence="3">Crp/Fnr family transcriptional regulator</fullName>
    </submittedName>
</protein>
<evidence type="ECO:0000313" key="4">
    <source>
        <dbReference type="Proteomes" id="UP001597135"/>
    </source>
</evidence>
<reference evidence="4" key="1">
    <citation type="journal article" date="2019" name="Int. J. Syst. Evol. Microbiol.">
        <title>The Global Catalogue of Microorganisms (GCM) 10K type strain sequencing project: providing services to taxonomists for standard genome sequencing and annotation.</title>
        <authorList>
            <consortium name="The Broad Institute Genomics Platform"/>
            <consortium name="The Broad Institute Genome Sequencing Center for Infectious Disease"/>
            <person name="Wu L."/>
            <person name="Ma J."/>
        </authorList>
    </citation>
    <scope>NUCLEOTIDE SEQUENCE [LARGE SCALE GENOMIC DNA]</scope>
    <source>
        <strain evidence="4">CCUG 62953</strain>
    </source>
</reference>
<keyword evidence="1" id="KW-0812">Transmembrane</keyword>
<sequence length="241" mass="25734">MPAFGADAAGDGDLSLFELAGYIGVALYLGAYAALQLGVLRGSGLTYTLANLAAACLVLVSLIESFNRASAMIQLAWVAISLAGLARMALARMRLRFSAEERAFLAMQFPDMTPNMARRFLDAGNWIELGTGTLLTREGEPVTNLFCVVDGRIVITSGGQEIGEVTDGFVGEINVMSGGPATATAVVARTARLFVISGDVLRQELKRDPDLRLVVEHRLTRDTGEKLAAANRSLRKLRSGQ</sequence>
<gene>
    <name evidence="3" type="ORF">ACFQ4E_16140</name>
</gene>
<dbReference type="CDD" id="cd00038">
    <property type="entry name" value="CAP_ED"/>
    <property type="match status" value="1"/>
</dbReference>
<dbReference type="SMART" id="SM00100">
    <property type="entry name" value="cNMP"/>
    <property type="match status" value="1"/>
</dbReference>
<feature type="domain" description="Cyclic nucleotide-binding" evidence="2">
    <location>
        <begin position="108"/>
        <end position="222"/>
    </location>
</feature>
<dbReference type="Pfam" id="PF26604">
    <property type="entry name" value="CBU_0592"/>
    <property type="match status" value="1"/>
</dbReference>
<comment type="caution">
    <text evidence="3">The sequence shown here is derived from an EMBL/GenBank/DDBJ whole genome shotgun (WGS) entry which is preliminary data.</text>
</comment>
<proteinExistence type="predicted"/>
<evidence type="ECO:0000256" key="1">
    <source>
        <dbReference type="SAM" id="Phobius"/>
    </source>
</evidence>
<organism evidence="3 4">
    <name type="scientific">Litorisediminicola beolgyonensis</name>
    <dbReference type="NCBI Taxonomy" id="1173614"/>
    <lineage>
        <taxon>Bacteria</taxon>
        <taxon>Pseudomonadati</taxon>
        <taxon>Pseudomonadota</taxon>
        <taxon>Alphaproteobacteria</taxon>
        <taxon>Rhodobacterales</taxon>
        <taxon>Paracoccaceae</taxon>
        <taxon>Litorisediminicola</taxon>
    </lineage>
</organism>
<dbReference type="Pfam" id="PF00027">
    <property type="entry name" value="cNMP_binding"/>
    <property type="match status" value="1"/>
</dbReference>
<dbReference type="InterPro" id="IPR058058">
    <property type="entry name" value="CBU_0592-like"/>
</dbReference>
<dbReference type="Proteomes" id="UP001597135">
    <property type="component" value="Unassembled WGS sequence"/>
</dbReference>
<name>A0ABW3ZMD9_9RHOB</name>
<accession>A0ABW3ZMD9</accession>
<dbReference type="InterPro" id="IPR014710">
    <property type="entry name" value="RmlC-like_jellyroll"/>
</dbReference>
<feature type="transmembrane region" description="Helical" evidence="1">
    <location>
        <begin position="69"/>
        <end position="90"/>
    </location>
</feature>
<dbReference type="InterPro" id="IPR000595">
    <property type="entry name" value="cNMP-bd_dom"/>
</dbReference>
<dbReference type="Gene3D" id="2.60.120.10">
    <property type="entry name" value="Jelly Rolls"/>
    <property type="match status" value="1"/>
</dbReference>
<feature type="transmembrane region" description="Helical" evidence="1">
    <location>
        <begin position="44"/>
        <end position="63"/>
    </location>
</feature>
<evidence type="ECO:0000259" key="2">
    <source>
        <dbReference type="PROSITE" id="PS50042"/>
    </source>
</evidence>
<keyword evidence="1" id="KW-1133">Transmembrane helix</keyword>
<keyword evidence="1" id="KW-0472">Membrane</keyword>
<dbReference type="PROSITE" id="PS50042">
    <property type="entry name" value="CNMP_BINDING_3"/>
    <property type="match status" value="1"/>
</dbReference>